<protein>
    <submittedName>
        <fullName evidence="2">Nucleoside-diphosphate-sugar pyrophosphorylase</fullName>
    </submittedName>
</protein>
<feature type="domain" description="Nucleotidyl transferase" evidence="1">
    <location>
        <begin position="11"/>
        <end position="196"/>
    </location>
</feature>
<dbReference type="HOGENOM" id="CLU_029499_2_0_6"/>
<sequence>MEARATHIRCIILAGGKGARLRSRVADLPKPMAPVDNRPFLELLLDQLEQQNIHDIVLSLGYKSEHIVRHFAERPRETQRLEFVIEDAPMGTGGAIRMAAERHPAPYYLVLNGDSFCHTDLQDFISSVYRSEFTNGMLAALQPDCSRYGKLTVHKHSGKVIMIEEKKPNAGPGLINAGVYFLSAEFLHKHCLQQGAFSFEQTAFPALVGGGLYAYTKAGPFIDIGIPEDYDFLCAHKEQFFPQREATLSALSE</sequence>
<dbReference type="PANTHER" id="PTHR22572">
    <property type="entry name" value="SUGAR-1-PHOSPHATE GUANYL TRANSFERASE"/>
    <property type="match status" value="1"/>
</dbReference>
<reference evidence="2 3" key="1">
    <citation type="journal article" date="2005" name="Nucleic Acids Res.">
        <title>Genomic blueprint of Hahella chejuensis, a marine microbe producing an algicidal agent.</title>
        <authorList>
            <person name="Jeong H."/>
            <person name="Yim J.H."/>
            <person name="Lee C."/>
            <person name="Choi S.-H."/>
            <person name="Park Y.K."/>
            <person name="Yoon S.H."/>
            <person name="Hur C.-G."/>
            <person name="Kang H.-Y."/>
            <person name="Kim D."/>
            <person name="Lee H.H."/>
            <person name="Park K.H."/>
            <person name="Park S.-H."/>
            <person name="Park H.-S."/>
            <person name="Lee H.K."/>
            <person name="Oh T.K."/>
            <person name="Kim J.F."/>
        </authorList>
    </citation>
    <scope>NUCLEOTIDE SEQUENCE [LARGE SCALE GENOMIC DNA]</scope>
    <source>
        <strain evidence="2 3">KCTC 2396</strain>
    </source>
</reference>
<dbReference type="Gene3D" id="3.90.550.10">
    <property type="entry name" value="Spore Coat Polysaccharide Biosynthesis Protein SpsA, Chain A"/>
    <property type="match status" value="1"/>
</dbReference>
<proteinExistence type="predicted"/>
<gene>
    <name evidence="2" type="ordered locus">HCH_06180</name>
</gene>
<dbReference type="KEGG" id="hch:HCH_06180"/>
<organism evidence="2 3">
    <name type="scientific">Hahella chejuensis (strain KCTC 2396)</name>
    <dbReference type="NCBI Taxonomy" id="349521"/>
    <lineage>
        <taxon>Bacteria</taxon>
        <taxon>Pseudomonadati</taxon>
        <taxon>Pseudomonadota</taxon>
        <taxon>Gammaproteobacteria</taxon>
        <taxon>Oceanospirillales</taxon>
        <taxon>Hahellaceae</taxon>
        <taxon>Hahella</taxon>
    </lineage>
</organism>
<accession>Q2S949</accession>
<evidence type="ECO:0000313" key="2">
    <source>
        <dbReference type="EMBL" id="ABC32825.1"/>
    </source>
</evidence>
<dbReference type="Proteomes" id="UP000000238">
    <property type="component" value="Chromosome"/>
</dbReference>
<dbReference type="Pfam" id="PF00483">
    <property type="entry name" value="NTP_transferase"/>
    <property type="match status" value="1"/>
</dbReference>
<dbReference type="SUPFAM" id="SSF53448">
    <property type="entry name" value="Nucleotide-diphospho-sugar transferases"/>
    <property type="match status" value="1"/>
</dbReference>
<evidence type="ECO:0000259" key="1">
    <source>
        <dbReference type="Pfam" id="PF00483"/>
    </source>
</evidence>
<dbReference type="InterPro" id="IPR029044">
    <property type="entry name" value="Nucleotide-diphossugar_trans"/>
</dbReference>
<dbReference type="InterPro" id="IPR005835">
    <property type="entry name" value="NTP_transferase_dom"/>
</dbReference>
<dbReference type="eggNOG" id="COG1208">
    <property type="taxonomic scope" value="Bacteria"/>
</dbReference>
<name>Q2S949_HAHCH</name>
<dbReference type="STRING" id="349521.HCH_06180"/>
<dbReference type="InterPro" id="IPR050486">
    <property type="entry name" value="Mannose-1P_guanyltransferase"/>
</dbReference>
<evidence type="ECO:0000313" key="3">
    <source>
        <dbReference type="Proteomes" id="UP000000238"/>
    </source>
</evidence>
<dbReference type="EMBL" id="CP000155">
    <property type="protein sequence ID" value="ABC32825.1"/>
    <property type="molecule type" value="Genomic_DNA"/>
</dbReference>
<dbReference type="CDD" id="cd06915">
    <property type="entry name" value="NTP_transferase_WcbM_like"/>
    <property type="match status" value="1"/>
</dbReference>
<keyword evidence="3" id="KW-1185">Reference proteome</keyword>
<dbReference type="AlphaFoldDB" id="Q2S949"/>